<dbReference type="HOGENOM" id="CLU_003780_0_0_6"/>
<dbReference type="KEGG" id="vag:N646_3975"/>
<dbReference type="Pfam" id="PF00691">
    <property type="entry name" value="OmpA"/>
    <property type="match status" value="1"/>
</dbReference>
<accession>A0A2I3CPE1</accession>
<dbReference type="Proteomes" id="UP000016714">
    <property type="component" value="Chromosome 2"/>
</dbReference>
<dbReference type="InterPro" id="IPR050330">
    <property type="entry name" value="Bact_OuterMem_StrucFunc"/>
</dbReference>
<evidence type="ECO:0000256" key="1">
    <source>
        <dbReference type="PROSITE-ProRule" id="PRU00473"/>
    </source>
</evidence>
<dbReference type="PROSITE" id="PS51123">
    <property type="entry name" value="OMPA_2"/>
    <property type="match status" value="1"/>
</dbReference>
<keyword evidence="1" id="KW-0472">Membrane</keyword>
<sequence>MSTHDTSNAIPLCANYYLFGVYYEGEFNSQTKTTEFPSWHSEESLVRKQIANIRPLAKVPMLNVTDSDSPKLWATDHKFKLCSLGNGKPDQYGAFEVLTPEHTIHALGRDLPKEGEQTFTFRFPPLPLIASLSELNPKELATKVAELSSQLENSEAKLTLTEVSIEQLAKPYEPAANGGLSEEQAEYNKWYEDVSESGETLKGFVLPVVASCAVVFSDQGYESATVTLQKFDSTKEGGEYKTIGSSVQAALPEDELSEENAKQYPCAMFHVDPADFKEGLYSIRVEFIPSQMKNGVPQFIKDAHIQQFSEGLDTVYTYELREQITFSSSTPLGKFAIVSGDMISLEESLIYQYPQYFGNMKHYLHGNVQGVTADTPASRSIALLKNIRDVSAQLGAGLLSGSLQDTLDRDGRQAVFNNVSKLYWDAVKSEMPPAMKAAGELYYGIYSTKEALDKLQELHTPTIAGVGWKALFHDKVFNTNEARSSALALSLESRLGNRRVVAGRVAEAWLSGGKTVGFNGFGTGLTALSLYKKAKQLVNQNKKVDKAEQGTEEVTKDYLAQIPVWKTANHIQEEKLEQALKDARDQSGNQIDAILVNSSRGAGIKIEFAFNSREKELKEHAPIFKQLAASLANVLENEPNLRVEIEGHACQVGTEKANMQVSAERAEYAKKLLMKEFPVFEGRVSVAAFGESKPVYVPKQGEKVDRNNLNLRQNRRVVIRIYLQSLNIFFHPSRYGSHAMERSRLALEAEMVAQDKAEVALRMAIFDSVVDVASYIPAIAPAARGFMLAIEGSKTAISAVKVIDSLMLDSFLEELKQSHEVVSELERLAKIHIELLNDLRRSKVDVGIECRSYQELITHLESEEVRKEVLKRYQLRALAINGLVLLLADLGSQTKRNSNISFRFLVERYKVKEYIENYILSDDWSVHTIKGNTLAANWKNRCDNEYYTELSTKMPQGAQHWPAPITTNSKVSHLSITENRDSFKASGAFNQIFPIQTMLFEHPNETMFDNFTESFNPQGSELKKDEIGYCRILVQSARYTESDEPEWMSYDSWIQQSSNSRLGPYDKVKVQLILKKEHKYAKPVTIGYDRVDGLENIKGPAFSDWMLPMKVSDFKTDPDGRISAFYKQQGIDDGATLIAIEHIPSFRFGDVMIDGMKPMTSKAKLMFSDAMFSMAVSGAAISGQPSDYFAEADSFKRYVKGGGFQNMRYCLGIRTNQGQHSFYLPQEYSLGQKFDDAEDELQIGALSTETRLVLLDTYLGEQQLRLREQDLMVESFTLMAGEGDKNTIPILHGIKQQLVAIDTKASGLNFFSERKWYQSADNIWRDGFSWGNKKKDDPASIYVLILGESHEKALYERLGMPWEAVNMCIQLALDGNDGKPVKGPLYFTDMYHIGEFAYKNEEWMFTESISENHREQVDAMSEFIGEAVGSLTKENELSKSKNYTMYCMRFNLEYVAPTGVRLKGLRPFGGVIGGKANLELSVAHLKQVGLNGADDYDIGRDAVISIPSLNADSALAGNFFSDMPWLIEKESTEEGVDKSAAETWKQYNESQRKKWLKDWIEKQPAVTQAPKPLEKSLDNPS</sequence>
<evidence type="ECO:0000313" key="3">
    <source>
        <dbReference type="EMBL" id="AGV19784.1"/>
    </source>
</evidence>
<dbReference type="RefSeq" id="WP_017820383.1">
    <property type="nucleotide sequence ID" value="NC_022359.1"/>
</dbReference>
<gene>
    <name evidence="3" type="ORF">N646_3975</name>
</gene>
<dbReference type="PANTHER" id="PTHR30329">
    <property type="entry name" value="STATOR ELEMENT OF FLAGELLAR MOTOR COMPLEX"/>
    <property type="match status" value="1"/>
</dbReference>
<proteinExistence type="predicted"/>
<dbReference type="PANTHER" id="PTHR30329:SF21">
    <property type="entry name" value="LIPOPROTEIN YIAD-RELATED"/>
    <property type="match status" value="1"/>
</dbReference>
<evidence type="ECO:0000259" key="2">
    <source>
        <dbReference type="PROSITE" id="PS51123"/>
    </source>
</evidence>
<reference evidence="3 4" key="1">
    <citation type="journal article" date="2015" name="Genome Announc.">
        <title>Complete genome sequence of Vibrio alginolyticus ATCC 17749.</title>
        <authorList>
            <person name="Liu X.F."/>
            <person name="Cao Y."/>
            <person name="Zhang H.L."/>
            <person name="Chen Y.J."/>
            <person name="Hu C.J."/>
        </authorList>
    </citation>
    <scope>NUCLEOTIDE SEQUENCE [LARGE SCALE GENOMIC DNA]</scope>
    <source>
        <strain evidence="4">ATCC 17749 / DSM 2171 / NBRC 15630 / NCIMB 1903 / NCTC 12160 / XII-53</strain>
    </source>
</reference>
<organism evidence="3 4">
    <name type="scientific">Vibrio alginolyticus (strain ATCC 17749 / DSM 2171 / NBRC 15630 / NCIMB 1903 / NCTC 12160 / XII-53)</name>
    <dbReference type="NCBI Taxonomy" id="1219076"/>
    <lineage>
        <taxon>Bacteria</taxon>
        <taxon>Pseudomonadati</taxon>
        <taxon>Pseudomonadota</taxon>
        <taxon>Gammaproteobacteria</taxon>
        <taxon>Vibrionales</taxon>
        <taxon>Vibrionaceae</taxon>
        <taxon>Vibrio</taxon>
    </lineage>
</organism>
<dbReference type="Gene3D" id="3.30.1330.60">
    <property type="entry name" value="OmpA-like domain"/>
    <property type="match status" value="1"/>
</dbReference>
<dbReference type="SUPFAM" id="SSF103088">
    <property type="entry name" value="OmpA-like"/>
    <property type="match status" value="1"/>
</dbReference>
<evidence type="ECO:0000313" key="4">
    <source>
        <dbReference type="Proteomes" id="UP000016714"/>
    </source>
</evidence>
<dbReference type="CDD" id="cd07185">
    <property type="entry name" value="OmpA_C-like"/>
    <property type="match status" value="1"/>
</dbReference>
<protein>
    <recommendedName>
        <fullName evidence="2">OmpA-like domain-containing protein</fullName>
    </recommendedName>
</protein>
<dbReference type="InterPro" id="IPR006665">
    <property type="entry name" value="OmpA-like"/>
</dbReference>
<feature type="domain" description="OmpA-like" evidence="2">
    <location>
        <begin position="597"/>
        <end position="725"/>
    </location>
</feature>
<dbReference type="InterPro" id="IPR036737">
    <property type="entry name" value="OmpA-like_sf"/>
</dbReference>
<name>A0A2I3CPE1_VIBAX</name>
<dbReference type="GO" id="GO:0016020">
    <property type="term" value="C:membrane"/>
    <property type="evidence" value="ECO:0007669"/>
    <property type="project" value="UniProtKB-UniRule"/>
</dbReference>
<dbReference type="EMBL" id="CP006719">
    <property type="protein sequence ID" value="AGV19784.1"/>
    <property type="molecule type" value="Genomic_DNA"/>
</dbReference>